<accession>A0AAD9K7V4</accession>
<dbReference type="InterPro" id="IPR012561">
    <property type="entry name" value="Ferlin_B-domain"/>
</dbReference>
<feature type="domain" description="C2" evidence="10">
    <location>
        <begin position="225"/>
        <end position="356"/>
    </location>
</feature>
<dbReference type="GO" id="GO:0007009">
    <property type="term" value="P:plasma membrane organization"/>
    <property type="evidence" value="ECO:0007669"/>
    <property type="project" value="TreeGrafter"/>
</dbReference>
<dbReference type="SUPFAM" id="SSF49562">
    <property type="entry name" value="C2 domain (Calcium/lipid-binding domain, CaLB)"/>
    <property type="match status" value="6"/>
</dbReference>
<feature type="transmembrane region" description="Helical" evidence="9">
    <location>
        <begin position="2231"/>
        <end position="2251"/>
    </location>
</feature>
<proteinExistence type="predicted"/>
<evidence type="ECO:0000256" key="4">
    <source>
        <dbReference type="ARBA" id="ARBA00022737"/>
    </source>
</evidence>
<feature type="domain" description="C2" evidence="10">
    <location>
        <begin position="1735"/>
        <end position="1856"/>
    </location>
</feature>
<feature type="compositionally biased region" description="Basic and acidic residues" evidence="8">
    <location>
        <begin position="1469"/>
        <end position="1484"/>
    </location>
</feature>
<name>A0AAD9K7V4_9ANNE</name>
<dbReference type="InterPro" id="IPR037722">
    <property type="entry name" value="C2C_Ferlin"/>
</dbReference>
<keyword evidence="4" id="KW-0677">Repeat</keyword>
<dbReference type="PANTHER" id="PTHR12546:SF60">
    <property type="entry name" value="MISFIRE, ISOFORM F"/>
    <property type="match status" value="1"/>
</dbReference>
<dbReference type="Pfam" id="PF08150">
    <property type="entry name" value="FerB"/>
    <property type="match status" value="1"/>
</dbReference>
<dbReference type="InterPro" id="IPR037725">
    <property type="entry name" value="C2F_Ferlin"/>
</dbReference>
<dbReference type="InterPro" id="IPR037720">
    <property type="entry name" value="C2B_Ferlin"/>
</dbReference>
<dbReference type="Proteomes" id="UP001208570">
    <property type="component" value="Unassembled WGS sequence"/>
</dbReference>
<dbReference type="InterPro" id="IPR037723">
    <property type="entry name" value="C2D_Ferlin"/>
</dbReference>
<dbReference type="InterPro" id="IPR055072">
    <property type="entry name" value="Ferlin_DSRM"/>
</dbReference>
<evidence type="ECO:0000256" key="9">
    <source>
        <dbReference type="SAM" id="Phobius"/>
    </source>
</evidence>
<sequence>MPTYYCSAQRYRWRHCRRSSNNNNSQELTALLELRGDNGQNVAFYSHAQQSKLVRRAKRVAYFGQTFEWPIARPIEKDEFLSIQLLNYNKYLSNKVAAVYVLSLQQVIEDGELKLNEPMVDLNNKILETTITFEINYYSPDGRVGKWGQEEFIYPLTDDNLDDYEDIEDESWASRNNLSGLPGSLQMTESLRDLENGDIDGTNISLTGEDTASQTLMLESLFKASKKRLDYAEQELHKPKDFQICIRIIEGQQLAGLDIDPVVKIQVGDEHKYTAIKQSTNCPFFDEYFVFDFRESPTTIFDKMITISVYHAYGIPGRNVFKAGNIVAGKRMIGVFKCDVATVYTAPNHMYYHKWALLMDPKDMGEGPKGYIKCDISVAGKGDVVKAPKGIKEEDTNDIDGNLLLPLGISKNRESAVYSVNIYRAEDLPRTDYGIMASVRKAISRGSIALVDAYVRVSLAGHVGKTSVSKSYHPEWKESLKFVDKFPPLCNRIKVQLYDSDALVDESIGTHFIELNQIMDPGGDAEGILPTYGPSWINFYGAPRSYRIMSEHDELNVGLGEGSAYRGRLLMSISTQIVKENIGKCQVINEKLMRTGSLMENQPRKEYLLFATIFEATMIDKDLKDKQIYFEISMGHYGNTLDGSPNEKYSDDEASSSDEDDDPSATLIRKRKSEEKKLLCKSTTTPEKPLTTDKNYYFLPYAENKQCLYVYTLYEDTKRRLYHTNILERIVDDLEDGLDDVKQMLKIEYDNTHQRLRGVLKSFEDNCQNYINKADGPMLRPGQGIGKTDLDKYRIRMCKNKVDRMKTQAQTIKSKTTRENVHQKFREAREIARKLKKMAKDPQHSLPDIFIWMIAEKKRVAYYRIQAKDIMYSNTKDFIGKNCGRMQTIFIRKVGKKSIGPSGWVMQGKVTLYLWLGDKNTMKKDIYLENLPPGYEIKRSQNTEAPPDCIIYKEKQMFQLRAYLYQARSLIGSDDTGLSDPFARVIVGTECKSTQYIDETLSPTWDEMLIFNNVTLFGPLTNILDSPPVVIAEIYDHDQVGQPEFLGRAIIKPKVKTSNDIYVPPEWPARLEWHDVYRGPTNAGEILASFELIQQVDGEDFPPIPDTKQTMRAQIIPIPQEIKPLLKMFRVEVLFWGVREPKRIQLLTVDRPRANFDIAGKTINSSLITNMDKNSNFDEPLKYIDVMLPENELFWPPITIRVVDCRKFGRDVLVGTCTITQVQKYIWVPPEERERQQEEIRKKKLLMLPIAERKRQEKLQPKWLRSRASETCSLSLKVRALSAHALAPDSVEHLTLVPNPGTPPGCRCRARPLIGALRNGTLSVNGSVSIAMNLDEANAQLDKLSMRSNVMSADSQILSVDSLRLQPKRLSNAMSLSAEPKHVTINVETIEETPSVMIKSGQGTGSPEAITSGASKPPVPKAPSGQTAGIQTDGAKKKAALKKRREMIADLDWWSKYYVTKEDLEKEQEQLKNEKNADNKRGDVDTISMNSEKMEPDYEVGSIDYESFDEKKIAQLGDMQKGYDSDDDNTGKKKKKKKAKNKKKKKKKWVNPKDAFQNMKLTDKISDSDGSFYILRDIKPFSFEPLAKKVTDSINCEELAAASAHVDIEQPPVPPTGLANGSFGQDILVNYFFKGRINEAFQGDSSSDGEHIMDVDDVEEMEDKSIIARIKVYQHELEKEKEFAAFEEWVQNYNLFRGKKIDDEDNDFLRISGRFKGTMCIYELKNTDDSTRLNIENKPILKLSDGLPNNKPVEVKIMLYVIRALDLHPVDANGKADPYMIVRCGRREINDKENKQNNQLNPVFGKLFEFDVVFPMDSNLRIQVMDYDTLSADDLIGETTIDLENRFYSKHRARCGLQNQYEEYGYNIWRDPMKPTQILEKLCRDHELSPPKYGDGCVHVGNCPFYAESEVELETGEIRPSNEHLALEVLKNWEELVPDCPLVPEHLESRSLYIQDKPGVEQGRLEMWVDMFPKDMPQPSVTVDITPRQPKSYELRCIIWNTDEVVLEDTNMITGEASSDIFVKGYLKGIGEDDQSTDVHYRSLTGEGNFNWRFVFPFDYLKAEERIVYKTKGSVFDTTDTELKVPAKLTLQVWDADIVSADDFLGYLTLDLNRIPRPFKDAKKCTEKWMKRIISRESNLPTLNIFKCSKGCRGWWPMVAKQKESGEDELVGKVEAELQLLPAEEAERNPAGLGRSEPNPLPEPNRPDTAFLWFMNPFKTLKYIIWKNYKWTILKVFLFLLLVAFISLMIYTVPGATVNKIFGT</sequence>
<organism evidence="11 12">
    <name type="scientific">Paralvinella palmiformis</name>
    <dbReference type="NCBI Taxonomy" id="53620"/>
    <lineage>
        <taxon>Eukaryota</taxon>
        <taxon>Metazoa</taxon>
        <taxon>Spiralia</taxon>
        <taxon>Lophotrochozoa</taxon>
        <taxon>Annelida</taxon>
        <taxon>Polychaeta</taxon>
        <taxon>Sedentaria</taxon>
        <taxon>Canalipalpata</taxon>
        <taxon>Terebellida</taxon>
        <taxon>Terebelliformia</taxon>
        <taxon>Alvinellidae</taxon>
        <taxon>Paralvinella</taxon>
    </lineage>
</organism>
<feature type="compositionally biased region" description="Basic residues" evidence="8">
    <location>
        <begin position="1532"/>
        <end position="1549"/>
    </location>
</feature>
<dbReference type="GO" id="GO:0046872">
    <property type="term" value="F:metal ion binding"/>
    <property type="evidence" value="ECO:0007669"/>
    <property type="project" value="UniProtKB-KW"/>
</dbReference>
<keyword evidence="12" id="KW-1185">Reference proteome</keyword>
<feature type="domain" description="C2" evidence="10">
    <location>
        <begin position="1975"/>
        <end position="2130"/>
    </location>
</feature>
<dbReference type="Pfam" id="PF22901">
    <property type="entry name" value="dsrm_Ferlin"/>
    <property type="match status" value="1"/>
</dbReference>
<dbReference type="PANTHER" id="PTHR12546">
    <property type="entry name" value="FER-1-LIKE"/>
    <property type="match status" value="1"/>
</dbReference>
<keyword evidence="5" id="KW-0106">Calcium</keyword>
<comment type="caution">
    <text evidence="11">The sequence shown here is derived from an EMBL/GenBank/DDBJ whole genome shotgun (WGS) entry which is preliminary data.</text>
</comment>
<feature type="region of interest" description="Disordered" evidence="8">
    <location>
        <begin position="1519"/>
        <end position="1549"/>
    </location>
</feature>
<keyword evidence="3" id="KW-0479">Metal-binding</keyword>
<dbReference type="InterPro" id="IPR012968">
    <property type="entry name" value="FerIin_dom"/>
</dbReference>
<gene>
    <name evidence="11" type="ORF">LSH36_40g20008</name>
</gene>
<dbReference type="SMART" id="SM01202">
    <property type="entry name" value="FerI"/>
    <property type="match status" value="1"/>
</dbReference>
<comment type="subcellular location">
    <subcellularLocation>
        <location evidence="1">Membrane</location>
        <topology evidence="1">Single-pass membrane protein</topology>
    </subcellularLocation>
</comment>
<dbReference type="Pfam" id="PF16165">
    <property type="entry name" value="Ferlin_C"/>
    <property type="match status" value="1"/>
</dbReference>
<dbReference type="InterPro" id="IPR037724">
    <property type="entry name" value="C2E_Ferlin"/>
</dbReference>
<dbReference type="CDD" id="cd04011">
    <property type="entry name" value="C2B_Ferlin"/>
    <property type="match status" value="1"/>
</dbReference>
<dbReference type="CDD" id="cd04018">
    <property type="entry name" value="C2C_Ferlin"/>
    <property type="match status" value="1"/>
</dbReference>
<dbReference type="EMBL" id="JAODUP010000040">
    <property type="protein sequence ID" value="KAK2166337.1"/>
    <property type="molecule type" value="Genomic_DNA"/>
</dbReference>
<evidence type="ECO:0000256" key="2">
    <source>
        <dbReference type="ARBA" id="ARBA00022692"/>
    </source>
</evidence>
<dbReference type="Pfam" id="PF08151">
    <property type="entry name" value="FerI"/>
    <property type="match status" value="1"/>
</dbReference>
<feature type="domain" description="C2" evidence="10">
    <location>
        <begin position="942"/>
        <end position="1068"/>
    </location>
</feature>
<evidence type="ECO:0000259" key="10">
    <source>
        <dbReference type="PROSITE" id="PS50004"/>
    </source>
</evidence>
<dbReference type="SMART" id="SM01201">
    <property type="entry name" value="FerB"/>
    <property type="match status" value="1"/>
</dbReference>
<evidence type="ECO:0000256" key="1">
    <source>
        <dbReference type="ARBA" id="ARBA00004167"/>
    </source>
</evidence>
<dbReference type="InterPro" id="IPR035892">
    <property type="entry name" value="C2_domain_sf"/>
</dbReference>
<feature type="domain" description="C2" evidence="10">
    <location>
        <begin position="399"/>
        <end position="529"/>
    </location>
</feature>
<dbReference type="CDD" id="cd04037">
    <property type="entry name" value="C2E_Ferlin"/>
    <property type="match status" value="1"/>
</dbReference>
<dbReference type="PROSITE" id="PS50004">
    <property type="entry name" value="C2"/>
    <property type="match status" value="5"/>
</dbReference>
<dbReference type="InterPro" id="IPR000008">
    <property type="entry name" value="C2_dom"/>
</dbReference>
<dbReference type="CDD" id="cd08374">
    <property type="entry name" value="C2F_Ferlin"/>
    <property type="match status" value="1"/>
</dbReference>
<dbReference type="GO" id="GO:0016020">
    <property type="term" value="C:membrane"/>
    <property type="evidence" value="ECO:0007669"/>
    <property type="project" value="UniProtKB-SubCell"/>
</dbReference>
<feature type="region of interest" description="Disordered" evidence="8">
    <location>
        <begin position="1397"/>
        <end position="1438"/>
    </location>
</feature>
<evidence type="ECO:0000256" key="8">
    <source>
        <dbReference type="SAM" id="MobiDB-lite"/>
    </source>
</evidence>
<dbReference type="SMART" id="SM00239">
    <property type="entry name" value="C2"/>
    <property type="match status" value="5"/>
</dbReference>
<evidence type="ECO:0000256" key="3">
    <source>
        <dbReference type="ARBA" id="ARBA00022723"/>
    </source>
</evidence>
<evidence type="ECO:0000313" key="12">
    <source>
        <dbReference type="Proteomes" id="UP001208570"/>
    </source>
</evidence>
<keyword evidence="2 9" id="KW-0812">Transmembrane</keyword>
<dbReference type="InterPro" id="IPR032362">
    <property type="entry name" value="Ferlin_C"/>
</dbReference>
<dbReference type="CDD" id="cd04017">
    <property type="entry name" value="C2D_Ferlin"/>
    <property type="match status" value="1"/>
</dbReference>
<dbReference type="InterPro" id="IPR037721">
    <property type="entry name" value="Ferlin"/>
</dbReference>
<keyword evidence="6 9" id="KW-1133">Transmembrane helix</keyword>
<protein>
    <recommendedName>
        <fullName evidence="10">C2 domain-containing protein</fullName>
    </recommendedName>
</protein>
<evidence type="ECO:0000256" key="5">
    <source>
        <dbReference type="ARBA" id="ARBA00022837"/>
    </source>
</evidence>
<dbReference type="Gene3D" id="2.60.40.150">
    <property type="entry name" value="C2 domain"/>
    <property type="match status" value="6"/>
</dbReference>
<evidence type="ECO:0000313" key="11">
    <source>
        <dbReference type="EMBL" id="KAK2166337.1"/>
    </source>
</evidence>
<keyword evidence="7 9" id="KW-0472">Membrane</keyword>
<feature type="region of interest" description="Disordered" evidence="8">
    <location>
        <begin position="1469"/>
        <end position="1498"/>
    </location>
</feature>
<feature type="compositionally biased region" description="Acidic residues" evidence="8">
    <location>
        <begin position="650"/>
        <end position="663"/>
    </location>
</feature>
<dbReference type="Pfam" id="PF00168">
    <property type="entry name" value="C2"/>
    <property type="match status" value="5"/>
</dbReference>
<reference evidence="11" key="1">
    <citation type="journal article" date="2023" name="Mol. Biol. Evol.">
        <title>Third-Generation Sequencing Reveals the Adaptive Role of the Epigenome in Three Deep-Sea Polychaetes.</title>
        <authorList>
            <person name="Perez M."/>
            <person name="Aroh O."/>
            <person name="Sun Y."/>
            <person name="Lan Y."/>
            <person name="Juniper S.K."/>
            <person name="Young C.R."/>
            <person name="Angers B."/>
            <person name="Qian P.Y."/>
        </authorList>
    </citation>
    <scope>NUCLEOTIDE SEQUENCE</scope>
    <source>
        <strain evidence="11">P08H-3</strain>
    </source>
</reference>
<evidence type="ECO:0000256" key="6">
    <source>
        <dbReference type="ARBA" id="ARBA00022989"/>
    </source>
</evidence>
<evidence type="ECO:0000256" key="7">
    <source>
        <dbReference type="ARBA" id="ARBA00023136"/>
    </source>
</evidence>
<feature type="region of interest" description="Disordered" evidence="8">
    <location>
        <begin position="641"/>
        <end position="665"/>
    </location>
</feature>